<evidence type="ECO:0000313" key="13">
    <source>
        <dbReference type="EMBL" id="HIU44833.1"/>
    </source>
</evidence>
<dbReference type="PIRSF" id="PIRSF005650">
    <property type="entry name" value="Uridylate_kin"/>
    <property type="match status" value="1"/>
</dbReference>
<dbReference type="AlphaFoldDB" id="A0A9D1LN04"/>
<feature type="binding site" evidence="11">
    <location>
        <position position="163"/>
    </location>
    <ligand>
        <name>ATP</name>
        <dbReference type="ChEBI" id="CHEBI:30616"/>
    </ligand>
</feature>
<evidence type="ECO:0000256" key="11">
    <source>
        <dbReference type="HAMAP-Rule" id="MF_01220"/>
    </source>
</evidence>
<evidence type="ECO:0000313" key="14">
    <source>
        <dbReference type="Proteomes" id="UP000824070"/>
    </source>
</evidence>
<keyword evidence="4 11" id="KW-0963">Cytoplasm</keyword>
<dbReference type="InterPro" id="IPR015963">
    <property type="entry name" value="Uridylate_kinase_bac"/>
</dbReference>
<evidence type="ECO:0000256" key="7">
    <source>
        <dbReference type="ARBA" id="ARBA00022777"/>
    </source>
</evidence>
<evidence type="ECO:0000256" key="3">
    <source>
        <dbReference type="ARBA" id="ARBA00007614"/>
    </source>
</evidence>
<comment type="caution">
    <text evidence="13">The sequence shown here is derived from an EMBL/GenBank/DDBJ whole genome shotgun (WGS) entry which is preliminary data.</text>
</comment>
<dbReference type="NCBIfam" id="TIGR02075">
    <property type="entry name" value="pyrH_bact"/>
    <property type="match status" value="1"/>
</dbReference>
<evidence type="ECO:0000256" key="9">
    <source>
        <dbReference type="ARBA" id="ARBA00022975"/>
    </source>
</evidence>
<keyword evidence="6 11" id="KW-0547">Nucleotide-binding</keyword>
<gene>
    <name evidence="11" type="primary">pyrH</name>
    <name evidence="13" type="ORF">IAC52_00835</name>
</gene>
<evidence type="ECO:0000256" key="8">
    <source>
        <dbReference type="ARBA" id="ARBA00022840"/>
    </source>
</evidence>
<dbReference type="InterPro" id="IPR011817">
    <property type="entry name" value="Uridylate_kinase"/>
</dbReference>
<comment type="subcellular location">
    <subcellularLocation>
        <location evidence="1 11">Cytoplasm</location>
    </subcellularLocation>
</comment>
<comment type="caution">
    <text evidence="11">Lacks conserved residue(s) required for the propagation of feature annotation.</text>
</comment>
<name>A0A9D1LN04_9FIRM</name>
<evidence type="ECO:0000256" key="4">
    <source>
        <dbReference type="ARBA" id="ARBA00022490"/>
    </source>
</evidence>
<dbReference type="EC" id="2.7.4.22" evidence="11"/>
<feature type="domain" description="Aspartate/glutamate/uridylate kinase" evidence="12">
    <location>
        <begin position="6"/>
        <end position="216"/>
    </location>
</feature>
<feature type="binding site" evidence="11">
    <location>
        <position position="55"/>
    </location>
    <ligand>
        <name>ATP</name>
        <dbReference type="ChEBI" id="CHEBI:30616"/>
    </ligand>
</feature>
<organism evidence="13 14">
    <name type="scientific">Candidatus Alloenteromonas pullicola</name>
    <dbReference type="NCBI Taxonomy" id="2840784"/>
    <lineage>
        <taxon>Bacteria</taxon>
        <taxon>Bacillati</taxon>
        <taxon>Bacillota</taxon>
        <taxon>Bacillota incertae sedis</taxon>
        <taxon>Candidatus Alloenteromonas</taxon>
    </lineage>
</organism>
<dbReference type="EMBL" id="DVMV01000008">
    <property type="protein sequence ID" value="HIU44833.1"/>
    <property type="molecule type" value="Genomic_DNA"/>
</dbReference>
<dbReference type="Pfam" id="PF00696">
    <property type="entry name" value="AA_kinase"/>
    <property type="match status" value="1"/>
</dbReference>
<dbReference type="InterPro" id="IPR036393">
    <property type="entry name" value="AceGlu_kinase-like_sf"/>
</dbReference>
<evidence type="ECO:0000256" key="2">
    <source>
        <dbReference type="ARBA" id="ARBA00004791"/>
    </source>
</evidence>
<dbReference type="GO" id="GO:0006225">
    <property type="term" value="P:UDP biosynthetic process"/>
    <property type="evidence" value="ECO:0007669"/>
    <property type="project" value="TreeGrafter"/>
</dbReference>
<comment type="pathway">
    <text evidence="2 11">Pyrimidine metabolism; CTP biosynthesis via de novo pathway; UDP from UMP (UMPK route): step 1/1.</text>
</comment>
<dbReference type="SUPFAM" id="SSF53633">
    <property type="entry name" value="Carbamate kinase-like"/>
    <property type="match status" value="1"/>
</dbReference>
<evidence type="ECO:0000259" key="12">
    <source>
        <dbReference type="Pfam" id="PF00696"/>
    </source>
</evidence>
<feature type="binding site" evidence="11">
    <location>
        <begin position="11"/>
        <end position="14"/>
    </location>
    <ligand>
        <name>ATP</name>
        <dbReference type="ChEBI" id="CHEBI:30616"/>
    </ligand>
</feature>
<keyword evidence="5 11" id="KW-0808">Transferase</keyword>
<dbReference type="InterPro" id="IPR001048">
    <property type="entry name" value="Asp/Glu/Uridylate_kinase"/>
</dbReference>
<feature type="binding site" evidence="11">
    <location>
        <position position="74"/>
    </location>
    <ligand>
        <name>UMP</name>
        <dbReference type="ChEBI" id="CHEBI:57865"/>
    </ligand>
</feature>
<proteinExistence type="inferred from homology"/>
<dbReference type="GO" id="GO:0044210">
    <property type="term" value="P:'de novo' CTP biosynthetic process"/>
    <property type="evidence" value="ECO:0007669"/>
    <property type="project" value="UniProtKB-UniRule"/>
</dbReference>
<dbReference type="PANTHER" id="PTHR42833:SF4">
    <property type="entry name" value="URIDYLATE KINASE PUMPKIN, CHLOROPLASTIC"/>
    <property type="match status" value="1"/>
</dbReference>
<dbReference type="Gene3D" id="3.40.1160.10">
    <property type="entry name" value="Acetylglutamate kinase-like"/>
    <property type="match status" value="1"/>
</dbReference>
<sequence length="240" mass="25894">MKSIYKRVIIKLSGEALADENDKLILDANKLKNVALTVEKVLATGTQVGIVVGAGNIWRGRLAEKIGIEPATADYMGMLGTIINALAIQSAIEERGMSCRVMSSINVPQVAEAYIRRKATSHLSKGIVTIFAGGTGNPFFTTDSTATLRALEVGADAILMAKNGVDGVYDSDPRKNKDAKLIKHLTFHEVVERKLQVMDLTAVAMLEGKSVVIRVFDFDSPDSFLDVLEGKDIGTIISEN</sequence>
<dbReference type="FunFam" id="3.40.1160.10:FF:000001">
    <property type="entry name" value="Uridylate kinase"/>
    <property type="match status" value="1"/>
</dbReference>
<reference evidence="13" key="1">
    <citation type="submission" date="2020-10" db="EMBL/GenBank/DDBJ databases">
        <authorList>
            <person name="Gilroy R."/>
        </authorList>
    </citation>
    <scope>NUCLEOTIDE SEQUENCE</scope>
    <source>
        <strain evidence="13">ChiGjej1B1-22543</strain>
    </source>
</reference>
<dbReference type="PANTHER" id="PTHR42833">
    <property type="entry name" value="URIDYLATE KINASE"/>
    <property type="match status" value="1"/>
</dbReference>
<evidence type="ECO:0000256" key="6">
    <source>
        <dbReference type="ARBA" id="ARBA00022741"/>
    </source>
</evidence>
<dbReference type="Proteomes" id="UP000824070">
    <property type="component" value="Unassembled WGS sequence"/>
</dbReference>
<evidence type="ECO:0000256" key="1">
    <source>
        <dbReference type="ARBA" id="ARBA00004496"/>
    </source>
</evidence>
<reference evidence="13" key="2">
    <citation type="journal article" date="2021" name="PeerJ">
        <title>Extensive microbial diversity within the chicken gut microbiome revealed by metagenomics and culture.</title>
        <authorList>
            <person name="Gilroy R."/>
            <person name="Ravi A."/>
            <person name="Getino M."/>
            <person name="Pursley I."/>
            <person name="Horton D.L."/>
            <person name="Alikhan N.F."/>
            <person name="Baker D."/>
            <person name="Gharbi K."/>
            <person name="Hall N."/>
            <person name="Watson M."/>
            <person name="Adriaenssens E.M."/>
            <person name="Foster-Nyarko E."/>
            <person name="Jarju S."/>
            <person name="Secka A."/>
            <person name="Antonio M."/>
            <person name="Oren A."/>
            <person name="Chaudhuri R.R."/>
            <person name="La Ragione R."/>
            <person name="Hildebrand F."/>
            <person name="Pallen M.J."/>
        </authorList>
    </citation>
    <scope>NUCLEOTIDE SEQUENCE</scope>
    <source>
        <strain evidence="13">ChiGjej1B1-22543</strain>
    </source>
</reference>
<feature type="binding site" evidence="11">
    <location>
        <begin position="135"/>
        <end position="142"/>
    </location>
    <ligand>
        <name>UMP</name>
        <dbReference type="ChEBI" id="CHEBI:57865"/>
    </ligand>
</feature>
<dbReference type="GO" id="GO:0005737">
    <property type="term" value="C:cytoplasm"/>
    <property type="evidence" value="ECO:0007669"/>
    <property type="project" value="UniProtKB-SubCell"/>
</dbReference>
<evidence type="ECO:0000256" key="10">
    <source>
        <dbReference type="ARBA" id="ARBA00047767"/>
    </source>
</evidence>
<comment type="function">
    <text evidence="11">Catalyzes the reversible phosphorylation of UMP to UDP.</text>
</comment>
<comment type="catalytic activity">
    <reaction evidence="10 11">
        <text>UMP + ATP = UDP + ADP</text>
        <dbReference type="Rhea" id="RHEA:24400"/>
        <dbReference type="ChEBI" id="CHEBI:30616"/>
        <dbReference type="ChEBI" id="CHEBI:57865"/>
        <dbReference type="ChEBI" id="CHEBI:58223"/>
        <dbReference type="ChEBI" id="CHEBI:456216"/>
        <dbReference type="EC" id="2.7.4.22"/>
    </reaction>
</comment>
<keyword evidence="9 11" id="KW-0665">Pyrimidine biosynthesis</keyword>
<dbReference type="GO" id="GO:0033862">
    <property type="term" value="F:UMP kinase activity"/>
    <property type="evidence" value="ECO:0007669"/>
    <property type="project" value="UniProtKB-EC"/>
</dbReference>
<feature type="binding site" evidence="11">
    <location>
        <position position="59"/>
    </location>
    <ligand>
        <name>ATP</name>
        <dbReference type="ChEBI" id="CHEBI:30616"/>
    </ligand>
</feature>
<feature type="binding site" evidence="11">
    <location>
        <position position="172"/>
    </location>
    <ligand>
        <name>ATP</name>
        <dbReference type="ChEBI" id="CHEBI:30616"/>
    </ligand>
</feature>
<comment type="similarity">
    <text evidence="3 11">Belongs to the UMP kinase family.</text>
</comment>
<comment type="activity regulation">
    <text evidence="11">Inhibited by UTP.</text>
</comment>
<comment type="subunit">
    <text evidence="11">Homohexamer.</text>
</comment>
<keyword evidence="7 11" id="KW-0418">Kinase</keyword>
<dbReference type="CDD" id="cd04254">
    <property type="entry name" value="AAK_UMPK-PyrH-Ec"/>
    <property type="match status" value="1"/>
</dbReference>
<keyword evidence="8 11" id="KW-0067">ATP-binding</keyword>
<feature type="binding site" evidence="11">
    <location>
        <position position="169"/>
    </location>
    <ligand>
        <name>ATP</name>
        <dbReference type="ChEBI" id="CHEBI:30616"/>
    </ligand>
</feature>
<accession>A0A9D1LN04</accession>
<evidence type="ECO:0000256" key="5">
    <source>
        <dbReference type="ARBA" id="ARBA00022679"/>
    </source>
</evidence>
<dbReference type="HAMAP" id="MF_01220_B">
    <property type="entry name" value="PyrH_B"/>
    <property type="match status" value="1"/>
</dbReference>
<dbReference type="GO" id="GO:0005524">
    <property type="term" value="F:ATP binding"/>
    <property type="evidence" value="ECO:0007669"/>
    <property type="project" value="UniProtKB-KW"/>
</dbReference>
<protein>
    <recommendedName>
        <fullName evidence="11">Uridylate kinase</fullName>
        <shortName evidence="11">UK</shortName>
        <ecNumber evidence="11">2.7.4.22</ecNumber>
    </recommendedName>
    <alternativeName>
        <fullName evidence="11">Uridine monophosphate kinase</fullName>
        <shortName evidence="11">UMP kinase</shortName>
        <shortName evidence="11">UMPK</shortName>
    </alternativeName>
</protein>